<dbReference type="AlphaFoldDB" id="A0A8B8D0M8"/>
<sequence length="249" mass="28716">MSSRFAFRNRPRKLSKAMGHNSGPPGREVRLQKTISMLLRFQRIEGSWGVINETREYTEALIERAIKKGPEDPEMMKLANHWLLEKDLVHMLFKEYVPRYSQPKYQNQPYLQLYKIEIQPGMKYMTQMGCLELKENPWPKVKPDPPNTAGQLHNVLLKAFFDDKRRLSGDRSHARTQPGFDVVNGIEHLSVNQEGRDSETMRNKDSEAVKCDNEGVHVPPSDKTNAVVNEILSKEGKADSNEQNIENKK</sequence>
<dbReference type="KEGG" id="cvn:111123188"/>
<dbReference type="PANTHER" id="PTHR14413:SF16">
    <property type="entry name" value="LARGE RIBOSOMAL SUBUNIT PROTEIN BL17M"/>
    <property type="match status" value="1"/>
</dbReference>
<evidence type="ECO:0000313" key="7">
    <source>
        <dbReference type="Proteomes" id="UP000694844"/>
    </source>
</evidence>
<keyword evidence="3" id="KW-0687">Ribonucleoprotein</keyword>
<evidence type="ECO:0000256" key="5">
    <source>
        <dbReference type="ARBA" id="ARBA00035413"/>
    </source>
</evidence>
<protein>
    <recommendedName>
        <fullName evidence="4">Large ribosomal subunit protein bL17m</fullName>
    </recommendedName>
    <alternativeName>
        <fullName evidence="5">39S ribosomal protein L17, mitochondrial</fullName>
    </alternativeName>
</protein>
<dbReference type="GO" id="GO:0003735">
    <property type="term" value="F:structural constituent of ribosome"/>
    <property type="evidence" value="ECO:0007669"/>
    <property type="project" value="InterPro"/>
</dbReference>
<dbReference type="GO" id="GO:0005762">
    <property type="term" value="C:mitochondrial large ribosomal subunit"/>
    <property type="evidence" value="ECO:0007669"/>
    <property type="project" value="TreeGrafter"/>
</dbReference>
<evidence type="ECO:0000313" key="8">
    <source>
        <dbReference type="RefSeq" id="XP_022321064.1"/>
    </source>
</evidence>
<dbReference type="Pfam" id="PF01196">
    <property type="entry name" value="Ribosomal_L17"/>
    <property type="match status" value="1"/>
</dbReference>
<dbReference type="PANTHER" id="PTHR14413">
    <property type="entry name" value="RIBOSOMAL PROTEIN L17"/>
    <property type="match status" value="1"/>
</dbReference>
<evidence type="ECO:0000256" key="1">
    <source>
        <dbReference type="ARBA" id="ARBA00008777"/>
    </source>
</evidence>
<comment type="similarity">
    <text evidence="1">Belongs to the bacterial ribosomal protein bL17 family.</text>
</comment>
<dbReference type="GO" id="GO:0006412">
    <property type="term" value="P:translation"/>
    <property type="evidence" value="ECO:0007669"/>
    <property type="project" value="InterPro"/>
</dbReference>
<feature type="region of interest" description="Disordered" evidence="6">
    <location>
        <begin position="1"/>
        <end position="27"/>
    </location>
</feature>
<keyword evidence="7" id="KW-1185">Reference proteome</keyword>
<organism evidence="7 8">
    <name type="scientific">Crassostrea virginica</name>
    <name type="common">Eastern oyster</name>
    <dbReference type="NCBI Taxonomy" id="6565"/>
    <lineage>
        <taxon>Eukaryota</taxon>
        <taxon>Metazoa</taxon>
        <taxon>Spiralia</taxon>
        <taxon>Lophotrochozoa</taxon>
        <taxon>Mollusca</taxon>
        <taxon>Bivalvia</taxon>
        <taxon>Autobranchia</taxon>
        <taxon>Pteriomorphia</taxon>
        <taxon>Ostreida</taxon>
        <taxon>Ostreoidea</taxon>
        <taxon>Ostreidae</taxon>
        <taxon>Crassostrea</taxon>
    </lineage>
</organism>
<dbReference type="InterPro" id="IPR036373">
    <property type="entry name" value="Ribosomal_bL17_sf"/>
</dbReference>
<keyword evidence="2" id="KW-0689">Ribosomal protein</keyword>
<dbReference type="Proteomes" id="UP000694844">
    <property type="component" value="Chromosome 3"/>
</dbReference>
<proteinExistence type="inferred from homology"/>
<dbReference type="Gene3D" id="3.90.1030.10">
    <property type="entry name" value="Ribosomal protein L17"/>
    <property type="match status" value="1"/>
</dbReference>
<dbReference type="GeneID" id="111123188"/>
<name>A0A8B8D0M8_CRAVI</name>
<reference evidence="8" key="1">
    <citation type="submission" date="2025-08" db="UniProtKB">
        <authorList>
            <consortium name="RefSeq"/>
        </authorList>
    </citation>
    <scope>IDENTIFICATION</scope>
    <source>
        <tissue evidence="8">Whole sample</tissue>
    </source>
</reference>
<gene>
    <name evidence="8" type="primary">LOC111123188</name>
</gene>
<dbReference type="RefSeq" id="XP_022321064.1">
    <property type="nucleotide sequence ID" value="XM_022465356.1"/>
</dbReference>
<dbReference type="OrthoDB" id="275000at2759"/>
<evidence type="ECO:0000256" key="6">
    <source>
        <dbReference type="SAM" id="MobiDB-lite"/>
    </source>
</evidence>
<accession>A0A8B8D0M8</accession>
<evidence type="ECO:0000256" key="3">
    <source>
        <dbReference type="ARBA" id="ARBA00023274"/>
    </source>
</evidence>
<evidence type="ECO:0000256" key="4">
    <source>
        <dbReference type="ARBA" id="ARBA00035290"/>
    </source>
</evidence>
<dbReference type="InterPro" id="IPR000456">
    <property type="entry name" value="Ribosomal_bL17"/>
</dbReference>
<dbReference type="SUPFAM" id="SSF64263">
    <property type="entry name" value="Prokaryotic ribosomal protein L17"/>
    <property type="match status" value="1"/>
</dbReference>
<evidence type="ECO:0000256" key="2">
    <source>
        <dbReference type="ARBA" id="ARBA00022980"/>
    </source>
</evidence>